<evidence type="ECO:0000259" key="11">
    <source>
        <dbReference type="Pfam" id="PF13290"/>
    </source>
</evidence>
<keyword evidence="4 12" id="KW-0378">Hydrolase</keyword>
<dbReference type="PANTHER" id="PTHR22600">
    <property type="entry name" value="BETA-HEXOSAMINIDASE"/>
    <property type="match status" value="1"/>
</dbReference>
<dbReference type="EC" id="3.2.1.52" evidence="3"/>
<dbReference type="PANTHER" id="PTHR22600:SF57">
    <property type="entry name" value="BETA-N-ACETYLHEXOSAMINIDASE"/>
    <property type="match status" value="1"/>
</dbReference>
<dbReference type="PRINTS" id="PR00738">
    <property type="entry name" value="GLHYDRLASE20"/>
</dbReference>
<dbReference type="SUPFAM" id="SSF55545">
    <property type="entry name" value="beta-N-acetylhexosaminidase-like domain"/>
    <property type="match status" value="1"/>
</dbReference>
<dbReference type="InterPro" id="IPR025705">
    <property type="entry name" value="Beta_hexosaminidase_sua/sub"/>
</dbReference>
<dbReference type="Pfam" id="PF13290">
    <property type="entry name" value="CHB_HEX_C_1"/>
    <property type="match status" value="1"/>
</dbReference>
<evidence type="ECO:0000256" key="2">
    <source>
        <dbReference type="ARBA" id="ARBA00006285"/>
    </source>
</evidence>
<dbReference type="GO" id="GO:0004563">
    <property type="term" value="F:beta-N-acetylhexosaminidase activity"/>
    <property type="evidence" value="ECO:0007669"/>
    <property type="project" value="UniProtKB-EC"/>
</dbReference>
<comment type="similarity">
    <text evidence="2">Belongs to the glycosyl hydrolase 20 family.</text>
</comment>
<evidence type="ECO:0000256" key="3">
    <source>
        <dbReference type="ARBA" id="ARBA00012663"/>
    </source>
</evidence>
<accession>A0A5B8LNT8</accession>
<protein>
    <recommendedName>
        <fullName evidence="3">beta-N-acetylhexosaminidase</fullName>
        <ecNumber evidence="3">3.2.1.52</ecNumber>
    </recommendedName>
    <alternativeName>
        <fullName evidence="6">Beta-N-acetylhexosaminidase</fullName>
    </alternativeName>
    <alternativeName>
        <fullName evidence="7">N-acetyl-beta-glucosaminidase</fullName>
    </alternativeName>
</protein>
<dbReference type="EMBL" id="CP042306">
    <property type="protein sequence ID" value="QDZ08760.1"/>
    <property type="molecule type" value="Genomic_DNA"/>
</dbReference>
<feature type="active site" description="Proton donor" evidence="8">
    <location>
        <position position="244"/>
    </location>
</feature>
<dbReference type="InterPro" id="IPR015882">
    <property type="entry name" value="HEX_bac_N"/>
</dbReference>
<dbReference type="Pfam" id="PF02838">
    <property type="entry name" value="Glyco_hydro_20b"/>
    <property type="match status" value="1"/>
</dbReference>
<keyword evidence="5" id="KW-0326">Glycosidase</keyword>
<feature type="domain" description="GH29D-like beta-sandwich" evidence="11">
    <location>
        <begin position="459"/>
        <end position="507"/>
    </location>
</feature>
<dbReference type="Gene3D" id="3.20.20.80">
    <property type="entry name" value="Glycosidases"/>
    <property type="match status" value="1"/>
</dbReference>
<reference evidence="12 13" key="1">
    <citation type="submission" date="2019-07" db="EMBL/GenBank/DDBJ databases">
        <title>Full genome sequence of Sphingomonas sp. 4R-6-7(HKS19).</title>
        <authorList>
            <person name="Im W.-T."/>
        </authorList>
    </citation>
    <scope>NUCLEOTIDE SEQUENCE [LARGE SCALE GENOMIC DNA]</scope>
    <source>
        <strain evidence="12 13">HKS19</strain>
    </source>
</reference>
<sequence>MAKSGTIRFRRDPSIQGDEAYHLRVTSAGINISASTDIGLFYGATTLWQLIAGSTDGRIGAVSIDDAPAFAWRGVMLDSARHFQPAAYIKQLIDRMAMDKLNVLHWHLTDDQAWRIPIDKYPRLISVGAWRQPAGAAGFDASGKPVRYGGFYTKAEIRDIVAYAAARHITVVPEIEMPGHATAAIAAYPRLGSTATPPTTPTSSWGVMYNLYNTDDATFAFLADVLDEVLELFPSRYIHVGGDEAVKDQWIADPRAAARMKTLGITDYEQLQGWYIARIGDYLAKRGRKLVGWDEILDGKVPPSATVMSWRGIDGAIKAAKAGHDAILAPSPDFYIDHIQSESDDEPPGRGGVMDWKHIYTFDVAPAALTAMERKYLTGVQVNLWTEHVRTTAYADRMLWPRAAALAELGWTPTRRRDWSGFAARLPAEFARYRRLGFAYNMTPLEPLASFDAEDGKLTVKLRQPAGVGMLRYTTDGTTPVATSPAYDGKLTLNEGTKLRVRAFAGAAALGMGRDWTMATALIRTRRAGEMDLCTSAVSLRLEDDGATEGVRRVHWGDIFHPCWIWKQAKLDGIASLSAEVGQVPFNFSIGADLAKVVFDKPRTPGGELEVRLDSCTGPVVVSIPLGAATRNSGVSTIAGALPQRTGRHDLCMTFTQSGPDPLWMLDRLTLVPAR</sequence>
<name>A0A5B8LNT8_9SPHN</name>
<dbReference type="SUPFAM" id="SSF51445">
    <property type="entry name" value="(Trans)glycosidases"/>
    <property type="match status" value="1"/>
</dbReference>
<evidence type="ECO:0000313" key="13">
    <source>
        <dbReference type="Proteomes" id="UP000315673"/>
    </source>
</evidence>
<dbReference type="GO" id="GO:0030203">
    <property type="term" value="P:glycosaminoglycan metabolic process"/>
    <property type="evidence" value="ECO:0007669"/>
    <property type="project" value="TreeGrafter"/>
</dbReference>
<dbReference type="InterPro" id="IPR029018">
    <property type="entry name" value="Hex-like_dom2"/>
</dbReference>
<dbReference type="Gene3D" id="3.30.379.10">
    <property type="entry name" value="Chitobiase/beta-hexosaminidase domain 2-like"/>
    <property type="match status" value="1"/>
</dbReference>
<dbReference type="KEGG" id="spai:FPZ24_15860"/>
<dbReference type="GO" id="GO:0016020">
    <property type="term" value="C:membrane"/>
    <property type="evidence" value="ECO:0007669"/>
    <property type="project" value="TreeGrafter"/>
</dbReference>
<evidence type="ECO:0000256" key="5">
    <source>
        <dbReference type="ARBA" id="ARBA00023295"/>
    </source>
</evidence>
<evidence type="ECO:0000256" key="8">
    <source>
        <dbReference type="PIRSR" id="PIRSR625705-1"/>
    </source>
</evidence>
<dbReference type="Proteomes" id="UP000315673">
    <property type="component" value="Chromosome"/>
</dbReference>
<evidence type="ECO:0000256" key="6">
    <source>
        <dbReference type="ARBA" id="ARBA00030512"/>
    </source>
</evidence>
<dbReference type="InterPro" id="IPR015883">
    <property type="entry name" value="Glyco_hydro_20_cat"/>
</dbReference>
<comment type="catalytic activity">
    <reaction evidence="1">
        <text>Hydrolysis of terminal non-reducing N-acetyl-D-hexosamine residues in N-acetyl-beta-D-hexosaminides.</text>
        <dbReference type="EC" id="3.2.1.52"/>
    </reaction>
</comment>
<dbReference type="GO" id="GO:0005975">
    <property type="term" value="P:carbohydrate metabolic process"/>
    <property type="evidence" value="ECO:0007669"/>
    <property type="project" value="InterPro"/>
</dbReference>
<dbReference type="OrthoDB" id="9763537at2"/>
<dbReference type="Pfam" id="PF00728">
    <property type="entry name" value="Glyco_hydro_20"/>
    <property type="match status" value="1"/>
</dbReference>
<feature type="domain" description="Glycoside hydrolase family 20 catalytic" evidence="9">
    <location>
        <begin position="70"/>
        <end position="413"/>
    </location>
</feature>
<dbReference type="InterPro" id="IPR017853">
    <property type="entry name" value="GH"/>
</dbReference>
<dbReference type="AlphaFoldDB" id="A0A5B8LNT8"/>
<dbReference type="Gene3D" id="2.60.120.260">
    <property type="entry name" value="Galactose-binding domain-like"/>
    <property type="match status" value="1"/>
</dbReference>
<gene>
    <name evidence="12" type="ORF">FPZ24_15860</name>
</gene>
<dbReference type="InterPro" id="IPR059177">
    <property type="entry name" value="GH29D-like_dom"/>
</dbReference>
<evidence type="ECO:0000256" key="7">
    <source>
        <dbReference type="ARBA" id="ARBA00033000"/>
    </source>
</evidence>
<evidence type="ECO:0000259" key="9">
    <source>
        <dbReference type="Pfam" id="PF00728"/>
    </source>
</evidence>
<keyword evidence="13" id="KW-1185">Reference proteome</keyword>
<evidence type="ECO:0000256" key="1">
    <source>
        <dbReference type="ARBA" id="ARBA00001231"/>
    </source>
</evidence>
<dbReference type="CDD" id="cd06563">
    <property type="entry name" value="GH20_chitobiase-like"/>
    <property type="match status" value="1"/>
</dbReference>
<evidence type="ECO:0000256" key="4">
    <source>
        <dbReference type="ARBA" id="ARBA00022801"/>
    </source>
</evidence>
<proteinExistence type="inferred from homology"/>
<evidence type="ECO:0000313" key="12">
    <source>
        <dbReference type="EMBL" id="QDZ08760.1"/>
    </source>
</evidence>
<feature type="domain" description="Beta-hexosaminidase bacterial type N-terminal" evidence="10">
    <location>
        <begin position="2"/>
        <end position="67"/>
    </location>
</feature>
<organism evidence="12 13">
    <name type="scientific">Sphingomonas panacisoli</name>
    <dbReference type="NCBI Taxonomy" id="1813879"/>
    <lineage>
        <taxon>Bacteria</taxon>
        <taxon>Pseudomonadati</taxon>
        <taxon>Pseudomonadota</taxon>
        <taxon>Alphaproteobacteria</taxon>
        <taxon>Sphingomonadales</taxon>
        <taxon>Sphingomonadaceae</taxon>
        <taxon>Sphingomonas</taxon>
    </lineage>
</organism>
<evidence type="ECO:0000259" key="10">
    <source>
        <dbReference type="Pfam" id="PF02838"/>
    </source>
</evidence>